<dbReference type="EMBL" id="FCQH01000004">
    <property type="protein sequence ID" value="CVK90407.1"/>
    <property type="molecule type" value="Genomic_DNA"/>
</dbReference>
<evidence type="ECO:0000313" key="2">
    <source>
        <dbReference type="EMBL" id="CVK90407.1"/>
    </source>
</evidence>
<reference evidence="3" key="1">
    <citation type="journal article" date="2016" name="Genome Biol. Evol.">
        <title>Comparative 'omics' of the Fusarium fujikuroi species complex highlights differences in genetic potential and metabolite synthesis.</title>
        <authorList>
            <person name="Niehaus E.-M."/>
            <person name="Muensterkoetter M."/>
            <person name="Proctor R.H."/>
            <person name="Brown D.W."/>
            <person name="Sharon A."/>
            <person name="Idan Y."/>
            <person name="Oren-Young L."/>
            <person name="Sieber C.M."/>
            <person name="Novak O."/>
            <person name="Pencik A."/>
            <person name="Tarkowska D."/>
            <person name="Hromadova K."/>
            <person name="Freeman S."/>
            <person name="Maymon M."/>
            <person name="Elazar M."/>
            <person name="Youssef S.A."/>
            <person name="El-Shabrawy E.S.M."/>
            <person name="Shalaby A.B.A."/>
            <person name="Houterman P."/>
            <person name="Brock N.L."/>
            <person name="Burkhardt I."/>
            <person name="Tsavkelova E.A."/>
            <person name="Dickschat J.S."/>
            <person name="Galuszka P."/>
            <person name="Gueldener U."/>
            <person name="Tudzynski B."/>
        </authorList>
    </citation>
    <scope>NUCLEOTIDE SEQUENCE [LARGE SCALE GENOMIC DNA]</scope>
    <source>
        <strain evidence="3">MRC7560</strain>
    </source>
</reference>
<sequence length="125" mass="13588">MNAPTCIIIIIIIISIICACIAAHHDLHRPAPLLMGDISACPLQSSPNPPSSWWSRQSSKPGPKLTAISESSLEKTLTLVMWLYPASQLSVSPDLVTFLKRPLVDSTVGRPGSKVHWVVRSGYFA</sequence>
<feature type="transmembrane region" description="Helical" evidence="1">
    <location>
        <begin position="6"/>
        <end position="25"/>
    </location>
</feature>
<keyword evidence="1" id="KW-0812">Transmembrane</keyword>
<keyword evidence="3" id="KW-1185">Reference proteome</keyword>
<evidence type="ECO:0000313" key="3">
    <source>
        <dbReference type="Proteomes" id="UP000184255"/>
    </source>
</evidence>
<name>A0A1L7T531_FUSMA</name>
<dbReference type="Proteomes" id="UP000184255">
    <property type="component" value="Unassembled WGS sequence"/>
</dbReference>
<comment type="caution">
    <text evidence="2">The sequence shown here is derived from an EMBL/GenBank/DDBJ whole genome shotgun (WGS) entry which is preliminary data.</text>
</comment>
<proteinExistence type="predicted"/>
<keyword evidence="1" id="KW-0472">Membrane</keyword>
<protein>
    <submittedName>
        <fullName evidence="2">Uncharacterized protein</fullName>
    </submittedName>
</protein>
<dbReference type="AlphaFoldDB" id="A0A1L7T531"/>
<gene>
    <name evidence="2" type="ORF">FMAN_08797</name>
</gene>
<dbReference type="RefSeq" id="XP_041680317.1">
    <property type="nucleotide sequence ID" value="XM_041829567.1"/>
</dbReference>
<dbReference type="VEuPathDB" id="FungiDB:FMAN_08797"/>
<evidence type="ECO:0000256" key="1">
    <source>
        <dbReference type="SAM" id="Phobius"/>
    </source>
</evidence>
<organism evidence="2 3">
    <name type="scientific">Fusarium mangiferae</name>
    <name type="common">Mango malformation disease fungus</name>
    <dbReference type="NCBI Taxonomy" id="192010"/>
    <lineage>
        <taxon>Eukaryota</taxon>
        <taxon>Fungi</taxon>
        <taxon>Dikarya</taxon>
        <taxon>Ascomycota</taxon>
        <taxon>Pezizomycotina</taxon>
        <taxon>Sordariomycetes</taxon>
        <taxon>Hypocreomycetidae</taxon>
        <taxon>Hypocreales</taxon>
        <taxon>Nectriaceae</taxon>
        <taxon>Fusarium</taxon>
        <taxon>Fusarium fujikuroi species complex</taxon>
    </lineage>
</organism>
<accession>A0A1L7T531</accession>
<keyword evidence="1" id="KW-1133">Transmembrane helix</keyword>
<dbReference type="GeneID" id="65088057"/>